<dbReference type="Gene3D" id="2.180.10.10">
    <property type="entry name" value="RHS repeat-associated core"/>
    <property type="match status" value="1"/>
</dbReference>
<dbReference type="InterPro" id="IPR050708">
    <property type="entry name" value="T6SS_VgrG/RHS"/>
</dbReference>
<proteinExistence type="predicted"/>
<dbReference type="InterPro" id="IPR044929">
    <property type="entry name" value="DNA/RNA_non-sp_Endonuclease_sf"/>
</dbReference>
<sequence>AWYHCDHLGTPMELTDEQGNIAWAGQYKAWGEVRRSELAKRHGLSNPIRFQGHYQDHETSLHYNRYRYYDPKTARYVSQDPVRLEGGLNFFSYVTNPTGWVDPLGLWGEDPRNKYRYNVNGSLKSVTAKIRPSDIGTGSATNASSRGHARGMGCAGDDAGHAISKLLGGSGGKDNVFPQAPTTNRGAFRMFEGDIAAAVKNGDNVIVRVVPNYDAGGTRPTSILYQARVNGVTHSQVFNNPCSCDC</sequence>
<dbReference type="InterPro" id="IPR022385">
    <property type="entry name" value="Rhs_assc_core"/>
</dbReference>
<feature type="non-terminal residue" evidence="3">
    <location>
        <position position="1"/>
    </location>
</feature>
<dbReference type="InterPro" id="IPR044927">
    <property type="entry name" value="Endonuclea_NS_2"/>
</dbReference>
<dbReference type="PANTHER" id="PTHR32305:SF15">
    <property type="entry name" value="PROTEIN RHSA-RELATED"/>
    <property type="match status" value="1"/>
</dbReference>
<dbReference type="InterPro" id="IPR001826">
    <property type="entry name" value="RHS"/>
</dbReference>
<dbReference type="RefSeq" id="WP_186598837.1">
    <property type="nucleotide sequence ID" value="NZ_JABWRS010000012.1"/>
</dbReference>
<accession>A0ABR6V9F5</accession>
<dbReference type="EMBL" id="JABWRS010000012">
    <property type="protein sequence ID" value="MBC3477163.1"/>
    <property type="molecule type" value="Genomic_DNA"/>
</dbReference>
<dbReference type="Proteomes" id="UP000628086">
    <property type="component" value="Unassembled WGS sequence"/>
</dbReference>
<evidence type="ECO:0000259" key="2">
    <source>
        <dbReference type="Pfam" id="PF13930"/>
    </source>
</evidence>
<comment type="caution">
    <text evidence="3">The sequence shown here is derived from an EMBL/GenBank/DDBJ whole genome shotgun (WGS) entry which is preliminary data.</text>
</comment>
<reference evidence="3 4" key="1">
    <citation type="journal article" date="2020" name="Microorganisms">
        <title>Reliable Identification of Environmental Pseudomonas Isolates Using the rpoD Gene.</title>
        <authorList>
            <consortium name="The Broad Institute Genome Sequencing Platform"/>
            <person name="Girard L."/>
            <person name="Lood C."/>
            <person name="Rokni-Zadeh H."/>
            <person name="van Noort V."/>
            <person name="Lavigne R."/>
            <person name="De Mot R."/>
        </authorList>
    </citation>
    <scope>NUCLEOTIDE SEQUENCE [LARGE SCALE GENOMIC DNA]</scope>
    <source>
        <strain evidence="3 4">RW7P2</strain>
    </source>
</reference>
<dbReference type="Pfam" id="PF03527">
    <property type="entry name" value="RHS"/>
    <property type="match status" value="1"/>
</dbReference>
<evidence type="ECO:0000259" key="1">
    <source>
        <dbReference type="Pfam" id="PF03527"/>
    </source>
</evidence>
<name>A0ABR6V9F5_9PSED</name>
<feature type="domain" description="RHS protein conserved region" evidence="1">
    <location>
        <begin position="2"/>
        <end position="36"/>
    </location>
</feature>
<evidence type="ECO:0000313" key="4">
    <source>
        <dbReference type="Proteomes" id="UP000628086"/>
    </source>
</evidence>
<gene>
    <name evidence="3" type="ORF">HU747_16365</name>
</gene>
<organism evidence="3 4">
    <name type="scientific">Pseudomonas taiwanensis</name>
    <dbReference type="NCBI Taxonomy" id="470150"/>
    <lineage>
        <taxon>Bacteria</taxon>
        <taxon>Pseudomonadati</taxon>
        <taxon>Pseudomonadota</taxon>
        <taxon>Gammaproteobacteria</taxon>
        <taxon>Pseudomonadales</taxon>
        <taxon>Pseudomonadaceae</taxon>
        <taxon>Pseudomonas</taxon>
    </lineage>
</organism>
<feature type="domain" description="Type VII secretion system protein EssD-like" evidence="2">
    <location>
        <begin position="123"/>
        <end position="228"/>
    </location>
</feature>
<dbReference type="Pfam" id="PF13930">
    <property type="entry name" value="Endonuclea_NS_2"/>
    <property type="match status" value="1"/>
</dbReference>
<dbReference type="NCBIfam" id="TIGR03696">
    <property type="entry name" value="Rhs_assc_core"/>
    <property type="match status" value="1"/>
</dbReference>
<protein>
    <submittedName>
        <fullName evidence="3">RHS domain-containing protein</fullName>
    </submittedName>
</protein>
<evidence type="ECO:0000313" key="3">
    <source>
        <dbReference type="EMBL" id="MBC3477163.1"/>
    </source>
</evidence>
<keyword evidence="4" id="KW-1185">Reference proteome</keyword>
<dbReference type="PANTHER" id="PTHR32305">
    <property type="match status" value="1"/>
</dbReference>
<dbReference type="Gene3D" id="3.40.570.10">
    <property type="entry name" value="Extracellular Endonuclease, subunit A"/>
    <property type="match status" value="1"/>
</dbReference>